<organism evidence="1 2">
    <name type="scientific">Trifolium medium</name>
    <dbReference type="NCBI Taxonomy" id="97028"/>
    <lineage>
        <taxon>Eukaryota</taxon>
        <taxon>Viridiplantae</taxon>
        <taxon>Streptophyta</taxon>
        <taxon>Embryophyta</taxon>
        <taxon>Tracheophyta</taxon>
        <taxon>Spermatophyta</taxon>
        <taxon>Magnoliopsida</taxon>
        <taxon>eudicotyledons</taxon>
        <taxon>Gunneridae</taxon>
        <taxon>Pentapetalae</taxon>
        <taxon>rosids</taxon>
        <taxon>fabids</taxon>
        <taxon>Fabales</taxon>
        <taxon>Fabaceae</taxon>
        <taxon>Papilionoideae</taxon>
        <taxon>50 kb inversion clade</taxon>
        <taxon>NPAAA clade</taxon>
        <taxon>Hologalegina</taxon>
        <taxon>IRL clade</taxon>
        <taxon>Trifolieae</taxon>
        <taxon>Trifolium</taxon>
    </lineage>
</organism>
<accession>A0A392RRP9</accession>
<comment type="caution">
    <text evidence="1">The sequence shown here is derived from an EMBL/GenBank/DDBJ whole genome shotgun (WGS) entry which is preliminary data.</text>
</comment>
<dbReference type="AlphaFoldDB" id="A0A392RRP9"/>
<sequence length="103" mass="11176">MSPIVVGSVTNPSGWVVVLSNAVKGPSLYGCSLVTWCLSFVNKFWYMMLHELPWSTSILETLCLAMVAVTSSGKSTFGIPFTRSESENPKVGLLVFSSLRSVL</sequence>
<reference evidence="1 2" key="1">
    <citation type="journal article" date="2018" name="Front. Plant Sci.">
        <title>Red Clover (Trifolium pratense) and Zigzag Clover (T. medium) - A Picture of Genomic Similarities and Differences.</title>
        <authorList>
            <person name="Dluhosova J."/>
            <person name="Istvanek J."/>
            <person name="Nedelnik J."/>
            <person name="Repkova J."/>
        </authorList>
    </citation>
    <scope>NUCLEOTIDE SEQUENCE [LARGE SCALE GENOMIC DNA]</scope>
    <source>
        <strain evidence="2">cv. 10/8</strain>
        <tissue evidence="1">Leaf</tissue>
    </source>
</reference>
<keyword evidence="2" id="KW-1185">Reference proteome</keyword>
<evidence type="ECO:0000313" key="1">
    <source>
        <dbReference type="EMBL" id="MCI39321.1"/>
    </source>
</evidence>
<dbReference type="Proteomes" id="UP000265520">
    <property type="component" value="Unassembled WGS sequence"/>
</dbReference>
<proteinExistence type="predicted"/>
<name>A0A392RRP9_9FABA</name>
<evidence type="ECO:0000313" key="2">
    <source>
        <dbReference type="Proteomes" id="UP000265520"/>
    </source>
</evidence>
<dbReference type="EMBL" id="LXQA010266068">
    <property type="protein sequence ID" value="MCI39321.1"/>
    <property type="molecule type" value="Genomic_DNA"/>
</dbReference>
<protein>
    <submittedName>
        <fullName evidence="1">Uncharacterized protein</fullName>
    </submittedName>
</protein>